<dbReference type="Pfam" id="PF01569">
    <property type="entry name" value="PAP2"/>
    <property type="match status" value="1"/>
</dbReference>
<evidence type="ECO:0000313" key="2">
    <source>
        <dbReference type="EMBL" id="ADV43911.1"/>
    </source>
</evidence>
<gene>
    <name evidence="2" type="ordered locus">Bache_1933</name>
</gene>
<dbReference type="Gene3D" id="1.20.144.10">
    <property type="entry name" value="Phosphatidic acid phosphatase type 2/haloperoxidase"/>
    <property type="match status" value="1"/>
</dbReference>
<sequence length="532" mass="58745">MILHHELKTIIVLLVSSFLCSGKVVSQEGAGFKASSALCPTDTLSSGYRYLGSRDAWKKEFSYVGIPLFATGLLIWQQQRDYRAMRNSFVPKFNSLLDDYSQYSPLAATALLKAFGVKTRSSWARLSTSSAFSAAIMAAMVNSIKYTVKEMRPDNSTRNSFPSGHTATTFMCATIMHKELGAKSPWYSIGAYTVAATTGLFRILNNRHWINDVVFGAGIGITSVDLGYFIGDVLFKDKGVNGRYINTGTPDISGNPSFVSIGMSVGTSHDLSCPAIYDDYDETDGAQPLPPALNATPLDLKLKMGTTTSVSVEGAYFFNRYFGLGGRLRATACPITAEYNKNFQPYIFDYDGVKARLYQLMGIESASLGILGIDAGPYISFPLGKRWRIGGKLMIGDRLTTDFDLNSYSNLKPEFLAPIQEALKKGEIDQELYDELTLGVKDTEFLHIDHSHAINIGTGLSVTYAFKRNSSIRAYVDYTHSAPNYTYHLFNRIRLVPSSAEGDDDAFYIEDVFSKRTRMNELNFGISVAAIF</sequence>
<dbReference type="PATRIC" id="fig|693979.3.peg.2042"/>
<dbReference type="InterPro" id="IPR036938">
    <property type="entry name" value="PAP2/HPO_sf"/>
</dbReference>
<dbReference type="eggNOG" id="COG0671">
    <property type="taxonomic scope" value="Bacteria"/>
</dbReference>
<evidence type="ECO:0000313" key="3">
    <source>
        <dbReference type="Proteomes" id="UP000008630"/>
    </source>
</evidence>
<dbReference type="Proteomes" id="UP000008630">
    <property type="component" value="Chromosome"/>
</dbReference>
<dbReference type="STRING" id="693979.Bache_1933"/>
<dbReference type="PANTHER" id="PTHR14969">
    <property type="entry name" value="SPHINGOSINE-1-PHOSPHATE PHOSPHOHYDROLASE"/>
    <property type="match status" value="1"/>
</dbReference>
<proteinExistence type="predicted"/>
<reference key="1">
    <citation type="submission" date="2010-11" db="EMBL/GenBank/DDBJ databases">
        <title>The complete genome of Bacteroides helcogenes P 36-108.</title>
        <authorList>
            <consortium name="US DOE Joint Genome Institute (JGI-PGF)"/>
            <person name="Lucas S."/>
            <person name="Copeland A."/>
            <person name="Lapidus A."/>
            <person name="Bruce D."/>
            <person name="Goodwin L."/>
            <person name="Pitluck S."/>
            <person name="Kyrpides N."/>
            <person name="Mavromatis K."/>
            <person name="Ivanova N."/>
            <person name="Zeytun A."/>
            <person name="Brettin T."/>
            <person name="Detter J.C."/>
            <person name="Tapia R."/>
            <person name="Han C."/>
            <person name="Land M."/>
            <person name="Hauser L."/>
            <person name="Markowitz V."/>
            <person name="Cheng J.-F."/>
            <person name="Hugenholtz P."/>
            <person name="Woyke T."/>
            <person name="Wu D."/>
            <person name="Gronow S."/>
            <person name="Wellnitz S."/>
            <person name="Brambilla E."/>
            <person name="Klenk H.-P."/>
            <person name="Eisen J.A."/>
        </authorList>
    </citation>
    <scope>NUCLEOTIDE SEQUENCE</scope>
    <source>
        <strain>P 36-108</strain>
    </source>
</reference>
<protein>
    <submittedName>
        <fullName evidence="2">Phosphoesterase PA-phosphatase related protein</fullName>
    </submittedName>
</protein>
<accession>E6SQ52</accession>
<evidence type="ECO:0000259" key="1">
    <source>
        <dbReference type="SMART" id="SM00014"/>
    </source>
</evidence>
<dbReference type="CDD" id="cd03394">
    <property type="entry name" value="PAP2_like_5"/>
    <property type="match status" value="1"/>
</dbReference>
<dbReference type="HOGENOM" id="CLU_036394_0_0_10"/>
<name>E6SQ52_BACT6</name>
<feature type="domain" description="Phosphatidic acid phosphatase type 2/haloperoxidase" evidence="1">
    <location>
        <begin position="127"/>
        <end position="228"/>
    </location>
</feature>
<dbReference type="AlphaFoldDB" id="E6SQ52"/>
<keyword evidence="3" id="KW-1185">Reference proteome</keyword>
<dbReference type="RefSeq" id="WP_013547504.1">
    <property type="nucleotide sequence ID" value="NC_014933.1"/>
</dbReference>
<dbReference type="EMBL" id="CP002352">
    <property type="protein sequence ID" value="ADV43911.1"/>
    <property type="molecule type" value="Genomic_DNA"/>
</dbReference>
<dbReference type="SUPFAM" id="SSF48317">
    <property type="entry name" value="Acid phosphatase/Vanadium-dependent haloperoxidase"/>
    <property type="match status" value="1"/>
</dbReference>
<reference evidence="2 3" key="2">
    <citation type="journal article" date="2011" name="Stand. Genomic Sci.">
        <title>Complete genome sequence of Bacteroides helcogenes type strain (P 36-108).</title>
        <authorList>
            <person name="Pati A."/>
            <person name="Gronow S."/>
            <person name="Zeytun A."/>
            <person name="Lapidus A."/>
            <person name="Nolan M."/>
            <person name="Hammon N."/>
            <person name="Deshpande S."/>
            <person name="Cheng J.F."/>
            <person name="Tapia R."/>
            <person name="Han C."/>
            <person name="Goodwin L."/>
            <person name="Pitluck S."/>
            <person name="Liolios K."/>
            <person name="Pagani I."/>
            <person name="Ivanova N."/>
            <person name="Mavromatis K."/>
            <person name="Chen A."/>
            <person name="Palaniappan K."/>
            <person name="Land M."/>
            <person name="Hauser L."/>
            <person name="Chang Y.J."/>
            <person name="Jeffries C.D."/>
            <person name="Detter J.C."/>
            <person name="Brambilla E."/>
            <person name="Rohde M."/>
            <person name="Goker M."/>
            <person name="Woyke T."/>
            <person name="Bristow J."/>
            <person name="Eisen J.A."/>
            <person name="Markowitz V."/>
            <person name="Hugenholtz P."/>
            <person name="Kyrpides N.C."/>
            <person name="Klenk H.P."/>
            <person name="Lucas S."/>
        </authorList>
    </citation>
    <scope>NUCLEOTIDE SEQUENCE [LARGE SCALE GENOMIC DNA]</scope>
    <source>
        <strain evidence="3">ATCC 35417 / DSM 20613 / JCM 6297 / CCUG 15421 / P 36-108</strain>
    </source>
</reference>
<dbReference type="PANTHER" id="PTHR14969:SF13">
    <property type="entry name" value="AT30094P"/>
    <property type="match status" value="1"/>
</dbReference>
<dbReference type="KEGG" id="bhl:Bache_1933"/>
<organism evidence="2 3">
    <name type="scientific">Bacteroides helcogenes (strain ATCC 35417 / DSM 20613 / JCM 6297 / CCUG 15421 / P 36-108)</name>
    <dbReference type="NCBI Taxonomy" id="693979"/>
    <lineage>
        <taxon>Bacteria</taxon>
        <taxon>Pseudomonadati</taxon>
        <taxon>Bacteroidota</taxon>
        <taxon>Bacteroidia</taxon>
        <taxon>Bacteroidales</taxon>
        <taxon>Bacteroidaceae</taxon>
        <taxon>Bacteroides</taxon>
    </lineage>
</organism>
<dbReference type="OrthoDB" id="9773582at2"/>
<dbReference type="InterPro" id="IPR000326">
    <property type="entry name" value="PAP2/HPO"/>
</dbReference>
<dbReference type="SMART" id="SM00014">
    <property type="entry name" value="acidPPc"/>
    <property type="match status" value="1"/>
</dbReference>